<evidence type="ECO:0000313" key="3">
    <source>
        <dbReference type="Proteomes" id="UP000184368"/>
    </source>
</evidence>
<evidence type="ECO:0000313" key="2">
    <source>
        <dbReference type="EMBL" id="SHF44002.1"/>
    </source>
</evidence>
<feature type="compositionally biased region" description="Basic and acidic residues" evidence="1">
    <location>
        <begin position="11"/>
        <end position="21"/>
    </location>
</feature>
<dbReference type="RefSeq" id="WP_073043206.1">
    <property type="nucleotide sequence ID" value="NZ_FQUO01000008.1"/>
</dbReference>
<dbReference type="Proteomes" id="UP000184368">
    <property type="component" value="Unassembled WGS sequence"/>
</dbReference>
<dbReference type="AlphaFoldDB" id="A0A1M5BP56"/>
<dbReference type="OrthoDB" id="678582at2"/>
<feature type="region of interest" description="Disordered" evidence="1">
    <location>
        <begin position="1"/>
        <end position="44"/>
    </location>
</feature>
<proteinExistence type="predicted"/>
<organism evidence="2 3">
    <name type="scientific">Cnuella takakiae</name>
    <dbReference type="NCBI Taxonomy" id="1302690"/>
    <lineage>
        <taxon>Bacteria</taxon>
        <taxon>Pseudomonadati</taxon>
        <taxon>Bacteroidota</taxon>
        <taxon>Chitinophagia</taxon>
        <taxon>Chitinophagales</taxon>
        <taxon>Chitinophagaceae</taxon>
        <taxon>Cnuella</taxon>
    </lineage>
</organism>
<keyword evidence="3" id="KW-1185">Reference proteome</keyword>
<accession>A0A1M5BP56</accession>
<name>A0A1M5BP56_9BACT</name>
<sequence>MATPDNTPNRGESDHLTDSPRGEQQSSVPFDLPDSPEDQEKLKPEVTTINLPDVSDIPGQENVTVPQLGEYADTTISSDDEEGTRIFGDDANFNDSTAHTARGNDEVGRDGNTIEGTP</sequence>
<reference evidence="2 3" key="1">
    <citation type="submission" date="2016-11" db="EMBL/GenBank/DDBJ databases">
        <authorList>
            <person name="Jaros S."/>
            <person name="Januszkiewicz K."/>
            <person name="Wedrychowicz H."/>
        </authorList>
    </citation>
    <scope>NUCLEOTIDE SEQUENCE [LARGE SCALE GENOMIC DNA]</scope>
    <source>
        <strain evidence="2 3">DSM 26897</strain>
    </source>
</reference>
<evidence type="ECO:0000256" key="1">
    <source>
        <dbReference type="SAM" id="MobiDB-lite"/>
    </source>
</evidence>
<gene>
    <name evidence="2" type="ORF">SAMN05444008_10817</name>
</gene>
<protein>
    <submittedName>
        <fullName evidence="2">Uncharacterized protein</fullName>
    </submittedName>
</protein>
<dbReference type="EMBL" id="FQUO01000008">
    <property type="protein sequence ID" value="SHF44002.1"/>
    <property type="molecule type" value="Genomic_DNA"/>
</dbReference>
<dbReference type="STRING" id="1302690.BUE76_17350"/>
<feature type="compositionally biased region" description="Polar residues" evidence="1">
    <location>
        <begin position="1"/>
        <end position="10"/>
    </location>
</feature>
<feature type="region of interest" description="Disordered" evidence="1">
    <location>
        <begin position="89"/>
        <end position="118"/>
    </location>
</feature>